<organism evidence="1 2">
    <name type="scientific">Rhizobium hidalgonense</name>
    <dbReference type="NCBI Taxonomy" id="1538159"/>
    <lineage>
        <taxon>Bacteria</taxon>
        <taxon>Pseudomonadati</taxon>
        <taxon>Pseudomonadota</taxon>
        <taxon>Alphaproteobacteria</taxon>
        <taxon>Hyphomicrobiales</taxon>
        <taxon>Rhizobiaceae</taxon>
        <taxon>Rhizobium/Agrobacterium group</taxon>
        <taxon>Rhizobium</taxon>
    </lineage>
</organism>
<evidence type="ECO:0000313" key="2">
    <source>
        <dbReference type="Proteomes" id="UP000219914"/>
    </source>
</evidence>
<evidence type="ECO:0000313" key="1">
    <source>
        <dbReference type="EMBL" id="PDT21905.1"/>
    </source>
</evidence>
<name>A0ABX4JPQ8_9HYPH</name>
<comment type="caution">
    <text evidence="1">The sequence shown here is derived from an EMBL/GenBank/DDBJ whole genome shotgun (WGS) entry which is preliminary data.</text>
</comment>
<keyword evidence="2" id="KW-1185">Reference proteome</keyword>
<sequence>MSWARLNTFSKADFPDPRSIQQIVSAAKADAGFWLMVNEREMERRTLAVNALTTVRSEVGSPAAERLTPSIALLAEELVSRMFGTCSTGTLANIQEALLQAAGAELRDAQLQNAGDSSSSDVDDG</sequence>
<dbReference type="Proteomes" id="UP000219914">
    <property type="component" value="Unassembled WGS sequence"/>
</dbReference>
<reference evidence="1 2" key="1">
    <citation type="submission" date="2017-09" db="EMBL/GenBank/DDBJ databases">
        <title>Comparative genomics of rhizobia isolated from Phaseolus vulgaris in China.</title>
        <authorList>
            <person name="Tong W."/>
        </authorList>
    </citation>
    <scope>NUCLEOTIDE SEQUENCE [LARGE SCALE GENOMIC DNA]</scope>
    <source>
        <strain evidence="1 2">FH14</strain>
    </source>
</reference>
<accession>A0ABX4JPQ8</accession>
<dbReference type="EMBL" id="NWSY01000015">
    <property type="protein sequence ID" value="PDT21905.1"/>
    <property type="molecule type" value="Genomic_DNA"/>
</dbReference>
<protein>
    <submittedName>
        <fullName evidence="1">Uncharacterized protein</fullName>
    </submittedName>
</protein>
<proteinExistence type="predicted"/>
<gene>
    <name evidence="1" type="ORF">CO674_20260</name>
</gene>